<name>A0A9Y1BSM9_9ARCH</name>
<dbReference type="PANTHER" id="PTHR36454:SF1">
    <property type="entry name" value="DUF1015 DOMAIN-CONTAINING PROTEIN"/>
    <property type="match status" value="1"/>
</dbReference>
<reference evidence="1" key="1">
    <citation type="journal article" date="2022" name="Nat. Microbiol.">
        <title>Unique mobile elements and scalable gene flow at the prokaryote-eukaryote boundary revealed by circularized Asgard archaea genomes.</title>
        <authorList>
            <person name="Wu F."/>
            <person name="Speth D.R."/>
            <person name="Philosof A."/>
            <person name="Cremiere A."/>
            <person name="Narayanan A."/>
            <person name="Barco R.A."/>
            <person name="Connon S.A."/>
            <person name="Amend J.P."/>
            <person name="Antoshechkin I.A."/>
            <person name="Orphan V.J."/>
        </authorList>
    </citation>
    <scope>NUCLEOTIDE SEQUENCE</scope>
    <source>
        <strain evidence="1">PR6</strain>
    </source>
</reference>
<dbReference type="Proteomes" id="UP001200513">
    <property type="component" value="Chromosome"/>
</dbReference>
<dbReference type="PIRSF" id="PIRSF033563">
    <property type="entry name" value="UCP033563"/>
    <property type="match status" value="1"/>
</dbReference>
<accession>A0A9Y1BSM9</accession>
<organism evidence="1">
    <name type="scientific">Candidatus Heimdallarchaeum endolithica</name>
    <dbReference type="NCBI Taxonomy" id="2876572"/>
    <lineage>
        <taxon>Archaea</taxon>
        <taxon>Promethearchaeati</taxon>
        <taxon>Candidatus Heimdallarchaeota</taxon>
        <taxon>Candidatus Heimdallarchaeia (ex Rinke et al. 2021) (nom. nud.)</taxon>
        <taxon>Candidatus Heimdallarchaeales</taxon>
        <taxon>Candidatus Heimdallarchaeaceae</taxon>
        <taxon>Candidatus Heimdallarchaeum</taxon>
    </lineage>
</organism>
<protein>
    <submittedName>
        <fullName evidence="1">DUF1015 domain-containing protein</fullName>
    </submittedName>
</protein>
<gene>
    <name evidence="1" type="ORF">K9W46_03360</name>
</gene>
<evidence type="ECO:0000313" key="1">
    <source>
        <dbReference type="EMBL" id="UJG44226.1"/>
    </source>
</evidence>
<dbReference type="InterPro" id="IPR008323">
    <property type="entry name" value="UCP033563"/>
</dbReference>
<sequence length="425" mass="50443">MVDVKPFRGIRYTKKAGNIANLIAQPYDKIDEEMQKEYYEKSEYNYCRLTLPIEEDRYNIARKRLEEWLTNEILQKDDKPAFYVYFQEFQLFGKMYIRKGFIGALRLHPFEENIVLPHEKTHKGPKIDRLNMLKTTKHTLEPGFILYSDKDKETIRIFEELTQKEEPIIDVGDSLGARNRVWKLTDPEQIKKVQEIFNGQQLVIADGHHRYETACTYRDMRREEKKDWDENDAFNFRMTYLVPVEDEGLVVLATHRCLAKEKVTPEQEETFKKYFDINKISKEEIPEFLEKNIGKHVFIYYQDGIAKSMIIKDPSTINEFVQDRSNEYKKLDVVILRDMIFQGIMGLSDLKIDDDIFYERWWNEAIQKVDEGKYKVAFILNPTRAEQVLAVAKNHERMPQKSTDFYPKMISGLTMMSLEDGEKLN</sequence>
<dbReference type="PANTHER" id="PTHR36454">
    <property type="entry name" value="LMO2823 PROTEIN"/>
    <property type="match status" value="1"/>
</dbReference>
<dbReference type="EMBL" id="CP084167">
    <property type="protein sequence ID" value="UJG44226.1"/>
    <property type="molecule type" value="Genomic_DNA"/>
</dbReference>
<proteinExistence type="predicted"/>
<dbReference type="Pfam" id="PF06245">
    <property type="entry name" value="DUF1015"/>
    <property type="match status" value="1"/>
</dbReference>
<dbReference type="AlphaFoldDB" id="A0A9Y1BSM9"/>